<dbReference type="SUPFAM" id="SSF103473">
    <property type="entry name" value="MFS general substrate transporter"/>
    <property type="match status" value="1"/>
</dbReference>
<dbReference type="InterPro" id="IPR020846">
    <property type="entry name" value="MFS_dom"/>
</dbReference>
<sequence length="464" mass="49749">MTVLDDTQVSELPPVEQAVAKTEKQPSVFYAWAVVILLFACYTISAIDARVMTLMVADIRQDMKLDDFQISLLQGFATVVLVAVAAVPIGRIVDNGRNRSKLLAGGIVLWCLATAASGLSRTFGHLFLARVGVGIGESTLGPTAYSLISDYFEPKRRAFAISVFALGYPVGGGLALVIGAYVLKAAKEYGPAILPVIGLVQPWQMTFFIVGLPGLILALFVAMIREPKRHAAPTAVIGVERLTLRQTVAFLVQRWKVYSALIGSVSLLGMLAIGTAIWYPTFLIRTYGMTATEAGYSFGILMIVCGGLGNLTGGWFSGFFMRRGHPGANLHIMTWVTLIKVAPLVIGPLMPTATGALVLMGIATFIGQGTNSVALASLQDITPSRLRGQMTALMLMCVTTLGMALGSSVIAAVTQFIFHDDGALRYSLAILPAIVGPLVALMFVLARKPYRNAMIEMGEWNEKK</sequence>
<keyword evidence="5 6" id="KW-0472">Membrane</keyword>
<dbReference type="InterPro" id="IPR036259">
    <property type="entry name" value="MFS_trans_sf"/>
</dbReference>
<feature type="transmembrane region" description="Helical" evidence="6">
    <location>
        <begin position="390"/>
        <end position="418"/>
    </location>
</feature>
<dbReference type="PANTHER" id="PTHR23505">
    <property type="entry name" value="SPINSTER"/>
    <property type="match status" value="1"/>
</dbReference>
<proteinExistence type="predicted"/>
<feature type="transmembrane region" description="Helical" evidence="6">
    <location>
        <begin position="70"/>
        <end position="90"/>
    </location>
</feature>
<accession>A0ABN0XZD3</accession>
<dbReference type="Pfam" id="PF07690">
    <property type="entry name" value="MFS_1"/>
    <property type="match status" value="1"/>
</dbReference>
<reference evidence="8 9" key="1">
    <citation type="journal article" date="2019" name="Int. J. Syst. Evol. Microbiol.">
        <title>The Global Catalogue of Microorganisms (GCM) 10K type strain sequencing project: providing services to taxonomists for standard genome sequencing and annotation.</title>
        <authorList>
            <consortium name="The Broad Institute Genomics Platform"/>
            <consortium name="The Broad Institute Genome Sequencing Center for Infectious Disease"/>
            <person name="Wu L."/>
            <person name="Ma J."/>
        </authorList>
    </citation>
    <scope>NUCLEOTIDE SEQUENCE [LARGE SCALE GENOMIC DNA]</scope>
    <source>
        <strain evidence="8 9">JCM 13476</strain>
    </source>
</reference>
<feature type="transmembrane region" description="Helical" evidence="6">
    <location>
        <begin position="102"/>
        <end position="120"/>
    </location>
</feature>
<dbReference type="PANTHER" id="PTHR23505:SF79">
    <property type="entry name" value="PROTEIN SPINSTER"/>
    <property type="match status" value="1"/>
</dbReference>
<protein>
    <submittedName>
        <fullName evidence="8">MFS transporter</fullName>
    </submittedName>
</protein>
<gene>
    <name evidence="8" type="ORF">GCM10009093_01230</name>
</gene>
<keyword evidence="9" id="KW-1185">Reference proteome</keyword>
<evidence type="ECO:0000256" key="6">
    <source>
        <dbReference type="SAM" id="Phobius"/>
    </source>
</evidence>
<keyword evidence="3 6" id="KW-0812">Transmembrane</keyword>
<feature type="transmembrane region" description="Helical" evidence="6">
    <location>
        <begin position="257"/>
        <end position="279"/>
    </location>
</feature>
<feature type="transmembrane region" description="Helical" evidence="6">
    <location>
        <begin position="299"/>
        <end position="320"/>
    </location>
</feature>
<feature type="transmembrane region" description="Helical" evidence="6">
    <location>
        <begin position="424"/>
        <end position="446"/>
    </location>
</feature>
<evidence type="ECO:0000313" key="8">
    <source>
        <dbReference type="EMBL" id="GAA0377852.1"/>
    </source>
</evidence>
<evidence type="ECO:0000256" key="4">
    <source>
        <dbReference type="ARBA" id="ARBA00022989"/>
    </source>
</evidence>
<comment type="caution">
    <text evidence="8">The sequence shown here is derived from an EMBL/GenBank/DDBJ whole genome shotgun (WGS) entry which is preliminary data.</text>
</comment>
<feature type="domain" description="Major facilitator superfamily (MFS) profile" evidence="7">
    <location>
        <begin position="34"/>
        <end position="451"/>
    </location>
</feature>
<dbReference type="Proteomes" id="UP001500791">
    <property type="component" value="Unassembled WGS sequence"/>
</dbReference>
<feature type="transmembrane region" description="Helical" evidence="6">
    <location>
        <begin position="29"/>
        <end position="49"/>
    </location>
</feature>
<dbReference type="Gene3D" id="1.20.1250.20">
    <property type="entry name" value="MFS general substrate transporter like domains"/>
    <property type="match status" value="1"/>
</dbReference>
<feature type="transmembrane region" description="Helical" evidence="6">
    <location>
        <begin position="356"/>
        <end position="378"/>
    </location>
</feature>
<feature type="transmembrane region" description="Helical" evidence="6">
    <location>
        <begin position="158"/>
        <end position="183"/>
    </location>
</feature>
<comment type="subcellular location">
    <subcellularLocation>
        <location evidence="1">Membrane</location>
        <topology evidence="1">Multi-pass membrane protein</topology>
    </subcellularLocation>
</comment>
<feature type="transmembrane region" description="Helical" evidence="6">
    <location>
        <begin position="332"/>
        <end position="350"/>
    </location>
</feature>
<keyword evidence="4 6" id="KW-1133">Transmembrane helix</keyword>
<dbReference type="EMBL" id="BAAAEJ010000001">
    <property type="protein sequence ID" value="GAA0377852.1"/>
    <property type="molecule type" value="Genomic_DNA"/>
</dbReference>
<evidence type="ECO:0000256" key="5">
    <source>
        <dbReference type="ARBA" id="ARBA00023136"/>
    </source>
</evidence>
<name>A0ABN0XZD3_9CAUL</name>
<dbReference type="InterPro" id="IPR011701">
    <property type="entry name" value="MFS"/>
</dbReference>
<evidence type="ECO:0000256" key="2">
    <source>
        <dbReference type="ARBA" id="ARBA00022448"/>
    </source>
</evidence>
<organism evidence="8 9">
    <name type="scientific">Brevundimonas terrae</name>
    <dbReference type="NCBI Taxonomy" id="363631"/>
    <lineage>
        <taxon>Bacteria</taxon>
        <taxon>Pseudomonadati</taxon>
        <taxon>Pseudomonadota</taxon>
        <taxon>Alphaproteobacteria</taxon>
        <taxon>Caulobacterales</taxon>
        <taxon>Caulobacteraceae</taxon>
        <taxon>Brevundimonas</taxon>
    </lineage>
</organism>
<keyword evidence="2" id="KW-0813">Transport</keyword>
<evidence type="ECO:0000256" key="3">
    <source>
        <dbReference type="ARBA" id="ARBA00022692"/>
    </source>
</evidence>
<evidence type="ECO:0000256" key="1">
    <source>
        <dbReference type="ARBA" id="ARBA00004141"/>
    </source>
</evidence>
<dbReference type="InterPro" id="IPR044770">
    <property type="entry name" value="MFS_spinster-like"/>
</dbReference>
<dbReference type="PROSITE" id="PS50850">
    <property type="entry name" value="MFS"/>
    <property type="match status" value="1"/>
</dbReference>
<evidence type="ECO:0000259" key="7">
    <source>
        <dbReference type="PROSITE" id="PS50850"/>
    </source>
</evidence>
<dbReference type="RefSeq" id="WP_167178909.1">
    <property type="nucleotide sequence ID" value="NZ_BAAAEJ010000001.1"/>
</dbReference>
<evidence type="ECO:0000313" key="9">
    <source>
        <dbReference type="Proteomes" id="UP001500791"/>
    </source>
</evidence>
<feature type="transmembrane region" description="Helical" evidence="6">
    <location>
        <begin position="203"/>
        <end position="224"/>
    </location>
</feature>